<accession>C5A512</accession>
<keyword evidence="2" id="KW-0067">ATP-binding</keyword>
<dbReference type="PaxDb" id="593117-TGAM_0822"/>
<evidence type="ECO:0000313" key="4">
    <source>
        <dbReference type="EMBL" id="ACS33324.1"/>
    </source>
</evidence>
<dbReference type="Gene3D" id="3.40.50.300">
    <property type="entry name" value="P-loop containing nucleotide triphosphate hydrolases"/>
    <property type="match status" value="1"/>
</dbReference>
<dbReference type="InterPro" id="IPR050625">
    <property type="entry name" value="ParA/MinD_ATPase"/>
</dbReference>
<evidence type="ECO:0000259" key="3">
    <source>
        <dbReference type="Pfam" id="PF01656"/>
    </source>
</evidence>
<dbReference type="InterPro" id="IPR002586">
    <property type="entry name" value="CobQ/CobB/MinD/ParA_Nub-bd_dom"/>
</dbReference>
<evidence type="ECO:0000256" key="2">
    <source>
        <dbReference type="ARBA" id="ARBA00022840"/>
    </source>
</evidence>
<dbReference type="InterPro" id="IPR027417">
    <property type="entry name" value="P-loop_NTPase"/>
</dbReference>
<organism evidence="4 5">
    <name type="scientific">Thermococcus gammatolerans (strain DSM 15229 / JCM 11827 / EJ3)</name>
    <dbReference type="NCBI Taxonomy" id="593117"/>
    <lineage>
        <taxon>Archaea</taxon>
        <taxon>Methanobacteriati</taxon>
        <taxon>Methanobacteriota</taxon>
        <taxon>Thermococci</taxon>
        <taxon>Thermococcales</taxon>
        <taxon>Thermococcaceae</taxon>
        <taxon>Thermococcus</taxon>
    </lineage>
</organism>
<evidence type="ECO:0000256" key="1">
    <source>
        <dbReference type="ARBA" id="ARBA00022741"/>
    </source>
</evidence>
<dbReference type="Proteomes" id="UP000001488">
    <property type="component" value="Chromosome"/>
</dbReference>
<dbReference type="GO" id="GO:0009898">
    <property type="term" value="C:cytoplasmic side of plasma membrane"/>
    <property type="evidence" value="ECO:0007669"/>
    <property type="project" value="TreeGrafter"/>
</dbReference>
<dbReference type="GO" id="GO:0005829">
    <property type="term" value="C:cytosol"/>
    <property type="evidence" value="ECO:0007669"/>
    <property type="project" value="TreeGrafter"/>
</dbReference>
<reference evidence="4 5" key="1">
    <citation type="journal article" date="2007" name="Genome Biol.">
        <title>Genome analysis and genome-wide proteomics of Thermococcus gammatolerans, the most radioresistant organism known amongst the Archaea.</title>
        <authorList>
            <person name="Zivanovic Y."/>
            <person name="Armengaud J."/>
            <person name="Lagorce A."/>
            <person name="Leplat C."/>
            <person name="Guerin P."/>
            <person name="Dutertre M."/>
            <person name="Anthouard V."/>
            <person name="Forterre P."/>
            <person name="Wincker P."/>
            <person name="Confalonieri F."/>
        </authorList>
    </citation>
    <scope>NUCLEOTIDE SEQUENCE [LARGE SCALE GENOMIC DNA]</scope>
    <source>
        <strain evidence="5">DSM 15229 / JCM 11827 / EJ3</strain>
    </source>
</reference>
<dbReference type="KEGG" id="tga:TGAM_0822"/>
<dbReference type="eggNOG" id="arCOG00587">
    <property type="taxonomic scope" value="Archaea"/>
</dbReference>
<evidence type="ECO:0000313" key="5">
    <source>
        <dbReference type="Proteomes" id="UP000001488"/>
    </source>
</evidence>
<dbReference type="SUPFAM" id="SSF52540">
    <property type="entry name" value="P-loop containing nucleoside triphosphate hydrolases"/>
    <property type="match status" value="1"/>
</dbReference>
<dbReference type="PATRIC" id="fig|593117.10.peg.819"/>
<gene>
    <name evidence="4" type="primary">cooC-2</name>
    <name evidence="4" type="ordered locus">TGAM_0822</name>
</gene>
<proteinExistence type="predicted"/>
<sequence length="341" mass="38277">MFIRGQIYSCGAIKVYTSLVLDSNLKAFIRKFFKIFSVLAMREPLKGREDERRKKLFQIAEELRERTKKQAPEEGFRVVITGKGGVGKTTMTALLARLLARDGYRVLAVDEDPQMNLAHALGVPKEVRDKIVPLNKNLDYIEEKTGARPGTNWGLYFSLTPDVRDVVDRFGVVGPDGVMLLVMGSVVQAAAGCLCPENALLDAVVKYINLRKGEIILMDTQAGLEHFGRALAKGFKQAVVLTEPTYNSVQVAVDAARLARELGIKYVHLVINKVKKESQIEKVERILDELGFNDFMTKTIIPYDELVEEYDPEVEAILGNPESPTYRKALELKEILLRYAE</sequence>
<dbReference type="HOGENOM" id="CLU_082962_0_0_2"/>
<dbReference type="PANTHER" id="PTHR43384">
    <property type="entry name" value="SEPTUM SITE-DETERMINING PROTEIN MIND HOMOLOG, CHLOROPLASTIC-RELATED"/>
    <property type="match status" value="1"/>
</dbReference>
<protein>
    <submittedName>
        <fullName evidence="4">Carbon monoxide dehydrogenase accessory protein, putative (CooC)</fullName>
    </submittedName>
</protein>
<dbReference type="Pfam" id="PF01656">
    <property type="entry name" value="CbiA"/>
    <property type="match status" value="1"/>
</dbReference>
<name>C5A512_THEGJ</name>
<dbReference type="STRING" id="593117.TGAM_0822"/>
<keyword evidence="5" id="KW-1185">Reference proteome</keyword>
<dbReference type="EMBL" id="CP001398">
    <property type="protein sequence ID" value="ACS33324.1"/>
    <property type="molecule type" value="Genomic_DNA"/>
</dbReference>
<dbReference type="GO" id="GO:0051782">
    <property type="term" value="P:negative regulation of cell division"/>
    <property type="evidence" value="ECO:0007669"/>
    <property type="project" value="TreeGrafter"/>
</dbReference>
<dbReference type="AlphaFoldDB" id="C5A512"/>
<dbReference type="GO" id="GO:0005524">
    <property type="term" value="F:ATP binding"/>
    <property type="evidence" value="ECO:0007669"/>
    <property type="project" value="UniProtKB-KW"/>
</dbReference>
<dbReference type="PANTHER" id="PTHR43384:SF6">
    <property type="entry name" value="SEPTUM SITE-DETERMINING PROTEIN MIND HOMOLOG, CHLOROPLASTIC"/>
    <property type="match status" value="1"/>
</dbReference>
<keyword evidence="1" id="KW-0547">Nucleotide-binding</keyword>
<feature type="domain" description="CobQ/CobB/MinD/ParA nucleotide binding" evidence="3">
    <location>
        <begin position="78"/>
        <end position="309"/>
    </location>
</feature>
<dbReference type="GO" id="GO:0016887">
    <property type="term" value="F:ATP hydrolysis activity"/>
    <property type="evidence" value="ECO:0007669"/>
    <property type="project" value="TreeGrafter"/>
</dbReference>